<dbReference type="SUPFAM" id="SSF53474">
    <property type="entry name" value="alpha/beta-Hydrolases"/>
    <property type="match status" value="1"/>
</dbReference>
<sequence length="180" mass="18958">MIPVITLPGIGGSGPTHWQSAWEAKDPTIVRFQPARWDRPDLADWIASLDSAVAAAPAAPLLVAHSLACLLVAHWAARGARPVRGAFLVCVPDPRSAAFPVEAREFDDVPGGRLPFPALVVASTDDPFGTIDYSKARAEQWGAGHVSVGAHGHLNAASNLGDWPQGTALFEAFRAGTGRI</sequence>
<gene>
    <name evidence="1" type="ORF">KAJ83_15290</name>
</gene>
<evidence type="ECO:0000313" key="2">
    <source>
        <dbReference type="Proteomes" id="UP000672602"/>
    </source>
</evidence>
<dbReference type="RefSeq" id="WP_210682966.1">
    <property type="nucleotide sequence ID" value="NZ_JAGMWN010000007.1"/>
</dbReference>
<dbReference type="Proteomes" id="UP000672602">
    <property type="component" value="Unassembled WGS sequence"/>
</dbReference>
<organism evidence="1 2">
    <name type="scientific">Marivibrio halodurans</name>
    <dbReference type="NCBI Taxonomy" id="2039722"/>
    <lineage>
        <taxon>Bacteria</taxon>
        <taxon>Pseudomonadati</taxon>
        <taxon>Pseudomonadota</taxon>
        <taxon>Alphaproteobacteria</taxon>
        <taxon>Rhodospirillales</taxon>
        <taxon>Rhodospirillaceae</taxon>
        <taxon>Marivibrio</taxon>
    </lineage>
</organism>
<accession>A0A8J7S1Z7</accession>
<dbReference type="GO" id="GO:0016787">
    <property type="term" value="F:hydrolase activity"/>
    <property type="evidence" value="ECO:0007669"/>
    <property type="project" value="UniProtKB-KW"/>
</dbReference>
<dbReference type="Gene3D" id="3.40.50.1820">
    <property type="entry name" value="alpha/beta hydrolase"/>
    <property type="match status" value="1"/>
</dbReference>
<dbReference type="InterPro" id="IPR029058">
    <property type="entry name" value="AB_hydrolase_fold"/>
</dbReference>
<dbReference type="AlphaFoldDB" id="A0A8J7S1Z7"/>
<reference evidence="1" key="1">
    <citation type="submission" date="2021-04" db="EMBL/GenBank/DDBJ databases">
        <authorList>
            <person name="Zhang D.-C."/>
        </authorList>
    </citation>
    <scope>NUCLEOTIDE SEQUENCE</scope>
    <source>
        <strain evidence="1">CGMCC 1.15697</strain>
    </source>
</reference>
<protein>
    <submittedName>
        <fullName evidence="1">Serine hydrolase family protein</fullName>
    </submittedName>
</protein>
<evidence type="ECO:0000313" key="1">
    <source>
        <dbReference type="EMBL" id="MBP5858385.1"/>
    </source>
</evidence>
<comment type="caution">
    <text evidence="1">The sequence shown here is derived from an EMBL/GenBank/DDBJ whole genome shotgun (WGS) entry which is preliminary data.</text>
</comment>
<keyword evidence="2" id="KW-1185">Reference proteome</keyword>
<dbReference type="EMBL" id="JAGMWN010000007">
    <property type="protein sequence ID" value="MBP5858385.1"/>
    <property type="molecule type" value="Genomic_DNA"/>
</dbReference>
<keyword evidence="1" id="KW-0378">Hydrolase</keyword>
<dbReference type="Pfam" id="PF06821">
    <property type="entry name" value="Ser_hydrolase"/>
    <property type="match status" value="1"/>
</dbReference>
<proteinExistence type="predicted"/>
<name>A0A8J7S1Z7_9PROT</name>
<dbReference type="InterPro" id="IPR010662">
    <property type="entry name" value="RBBP9/YdeN"/>
</dbReference>